<dbReference type="RefSeq" id="WP_189499992.1">
    <property type="nucleotide sequence ID" value="NZ_BLLN01000003.1"/>
</dbReference>
<dbReference type="GeneID" id="95069710"/>
<proteinExistence type="predicted"/>
<dbReference type="EMBL" id="BLLN01000003">
    <property type="protein sequence ID" value="GFH71632.1"/>
    <property type="molecule type" value="Genomic_DNA"/>
</dbReference>
<gene>
    <name evidence="1" type="ORF">Sdia_24000</name>
</gene>
<keyword evidence="2" id="KW-1185">Reference proteome</keyword>
<comment type="caution">
    <text evidence="1">The sequence shown here is derived from an EMBL/GenBank/DDBJ whole genome shotgun (WGS) entry which is preliminary data.</text>
</comment>
<organism evidence="1 2">
    <name type="scientific">Streptomyces diastaticus subsp. diastaticus</name>
    <dbReference type="NCBI Taxonomy" id="68040"/>
    <lineage>
        <taxon>Bacteria</taxon>
        <taxon>Bacillati</taxon>
        <taxon>Actinomycetota</taxon>
        <taxon>Actinomycetes</taxon>
        <taxon>Kitasatosporales</taxon>
        <taxon>Streptomycetaceae</taxon>
        <taxon>Streptomyces</taxon>
        <taxon>Streptomyces diastaticus group</taxon>
    </lineage>
</organism>
<reference evidence="1 2" key="1">
    <citation type="submission" date="2020-02" db="EMBL/GenBank/DDBJ databases">
        <title>Whole genome shotgun sequence of Streptomyces diastaticus subsp. diastaticus NBRC 13412.</title>
        <authorList>
            <person name="Ichikawa N."/>
            <person name="Komaki H."/>
            <person name="Tamura T."/>
        </authorList>
    </citation>
    <scope>NUCLEOTIDE SEQUENCE [LARGE SCALE GENOMIC DNA]</scope>
    <source>
        <strain evidence="1 2">NBRC 13412</strain>
    </source>
</reference>
<evidence type="ECO:0000313" key="2">
    <source>
        <dbReference type="Proteomes" id="UP000472710"/>
    </source>
</evidence>
<name>A0ABQ1CMN9_STRDI</name>
<accession>A0ABQ1CMN9</accession>
<sequence length="77" mass="8478">MTRSRRPRPFTLPLAAELHYDPDRPAAPPVLALWGGAFAVDLDLTRPEEIDRAAAELEALAARLRWLRQLAAATSSS</sequence>
<evidence type="ECO:0000313" key="1">
    <source>
        <dbReference type="EMBL" id="GFH71632.1"/>
    </source>
</evidence>
<dbReference type="Proteomes" id="UP000472710">
    <property type="component" value="Unassembled WGS sequence"/>
</dbReference>
<protein>
    <submittedName>
        <fullName evidence="1">Uncharacterized protein</fullName>
    </submittedName>
</protein>